<name>A0A7X0SPI7_9BACL</name>
<dbReference type="EMBL" id="JACJVO010000031">
    <property type="protein sequence ID" value="MBB6733797.1"/>
    <property type="molecule type" value="Genomic_DNA"/>
</dbReference>
<evidence type="ECO:0000256" key="3">
    <source>
        <dbReference type="SAM" id="Phobius"/>
    </source>
</evidence>
<feature type="transmembrane region" description="Helical" evidence="3">
    <location>
        <begin position="462"/>
        <end position="485"/>
    </location>
</feature>
<gene>
    <name evidence="4" type="ORF">H7C18_23005</name>
</gene>
<proteinExistence type="inferred from homology"/>
<dbReference type="PIRSF" id="PIRSF005690">
    <property type="entry name" value="GerBA"/>
    <property type="match status" value="1"/>
</dbReference>
<feature type="transmembrane region" description="Helical" evidence="3">
    <location>
        <begin position="431"/>
        <end position="450"/>
    </location>
</feature>
<accession>A0A7X0SPI7</accession>
<dbReference type="PANTHER" id="PTHR22550:SF5">
    <property type="entry name" value="LEUCINE ZIPPER PROTEIN 4"/>
    <property type="match status" value="1"/>
</dbReference>
<evidence type="ECO:0000256" key="1">
    <source>
        <dbReference type="ARBA" id="ARBA00005278"/>
    </source>
</evidence>
<comment type="caution">
    <text evidence="4">The sequence shown here is derived from an EMBL/GenBank/DDBJ whole genome shotgun (WGS) entry which is preliminary data.</text>
</comment>
<comment type="similarity">
    <text evidence="1">Belongs to the GerABKA family.</text>
</comment>
<dbReference type="PANTHER" id="PTHR22550">
    <property type="entry name" value="SPORE GERMINATION PROTEIN"/>
    <property type="match status" value="1"/>
</dbReference>
<dbReference type="InterPro" id="IPR050768">
    <property type="entry name" value="UPF0353/GerABKA_families"/>
</dbReference>
<feature type="transmembrane region" description="Helical" evidence="3">
    <location>
        <begin position="335"/>
        <end position="357"/>
    </location>
</feature>
<dbReference type="Proteomes" id="UP000564644">
    <property type="component" value="Unassembled WGS sequence"/>
</dbReference>
<dbReference type="Pfam" id="PF03323">
    <property type="entry name" value="GerA"/>
    <property type="match status" value="1"/>
</dbReference>
<keyword evidence="5" id="KW-1185">Reference proteome</keyword>
<keyword evidence="3" id="KW-0812">Transmembrane</keyword>
<evidence type="ECO:0000256" key="2">
    <source>
        <dbReference type="ARBA" id="ARBA00023136"/>
    </source>
</evidence>
<sequence length="539" mass="59315">MAVHRTRNRLRAHLAPRRLVVAAGESRFAGKEERRLTPQTAKAPAVSASLSSNRAFLKRVFENCHDISFDHWSYGADLGYEALSVYCRTLVPEDRNPYVKQTLHDLTGLDSGAAATATPSAVGSYFQSGGVAKQGFAVVRELSEVVDLVLQGCVVLFFDQWDGALVYHAPEIEKRPVSEPVNEPVVHGPREGTVEDLGKNLGLLRQRIPSSDLKIEWISAGRLSKTSIAFCYLEPVVAPDLLAEFRRRIAGLERYDVPETSYVEDWIQDSAYSPFPQFRYTERTDTATAALMEGKIAVLVDHTPSILIAPAYLVDFIGSSEDYYVRTVYASMIRLLRLLAFSIALTLPSIYIALSTFHSELIPTVLLLAILDTREGIPFSAFVEALIMEISFELLREAGIRLPRPVGPAVSIVGALVIGQAAIMAKIASPIMVIVVALTGIASFAIPNYGMGIALRILRFPYMVAAAALGGFGLMIAMLLTLLHLTSLHTLGQPYLTSLAPFRWKDMRDIVVRIPLKQLLRSPRSRRLSIPSNGRKDPG</sequence>
<keyword evidence="2 3" id="KW-0472">Membrane</keyword>
<dbReference type="GO" id="GO:0016020">
    <property type="term" value="C:membrane"/>
    <property type="evidence" value="ECO:0007669"/>
    <property type="project" value="InterPro"/>
</dbReference>
<dbReference type="InterPro" id="IPR004995">
    <property type="entry name" value="Spore_Ger"/>
</dbReference>
<evidence type="ECO:0000313" key="5">
    <source>
        <dbReference type="Proteomes" id="UP000564644"/>
    </source>
</evidence>
<dbReference type="GO" id="GO:0009847">
    <property type="term" value="P:spore germination"/>
    <property type="evidence" value="ECO:0007669"/>
    <property type="project" value="InterPro"/>
</dbReference>
<evidence type="ECO:0000313" key="4">
    <source>
        <dbReference type="EMBL" id="MBB6733797.1"/>
    </source>
</evidence>
<organism evidence="4 5">
    <name type="scientific">Cohnella zeiphila</name>
    <dbReference type="NCBI Taxonomy" id="2761120"/>
    <lineage>
        <taxon>Bacteria</taxon>
        <taxon>Bacillati</taxon>
        <taxon>Bacillota</taxon>
        <taxon>Bacilli</taxon>
        <taxon>Bacillales</taxon>
        <taxon>Paenibacillaceae</taxon>
        <taxon>Cohnella</taxon>
    </lineage>
</organism>
<dbReference type="AlphaFoldDB" id="A0A7X0SPI7"/>
<reference evidence="4 5" key="1">
    <citation type="submission" date="2020-08" db="EMBL/GenBank/DDBJ databases">
        <title>Cohnella phylogeny.</title>
        <authorList>
            <person name="Dunlap C."/>
        </authorList>
    </citation>
    <scope>NUCLEOTIDE SEQUENCE [LARGE SCALE GENOMIC DNA]</scope>
    <source>
        <strain evidence="4 5">CBP 2801</strain>
    </source>
</reference>
<protein>
    <submittedName>
        <fullName evidence="4">Spore germination protein</fullName>
    </submittedName>
</protein>
<keyword evidence="3" id="KW-1133">Transmembrane helix</keyword>